<dbReference type="KEGG" id="scor:J3U87_29560"/>
<sequence>MQQGVQTNSFSGAKGKKIAGEEAWESKLYRQARRMRPLVEGLIGQLKALSGFGLVWRRGLEAVRAELTGKAIVNNLYRLQQLTHPYQFRITILYTAF</sequence>
<dbReference type="Proteomes" id="UP000663929">
    <property type="component" value="Chromosome"/>
</dbReference>
<name>A0A8A4TLI7_SULCO</name>
<accession>A0A8A4TLI7</accession>
<evidence type="ECO:0000313" key="2">
    <source>
        <dbReference type="Proteomes" id="UP000663929"/>
    </source>
</evidence>
<reference evidence="1" key="1">
    <citation type="submission" date="2021-03" db="EMBL/GenBank/DDBJ databases">
        <title>Acanthopleuribacteraceae sp. M133.</title>
        <authorList>
            <person name="Wang G."/>
        </authorList>
    </citation>
    <scope>NUCLEOTIDE SEQUENCE</scope>
    <source>
        <strain evidence="1">M133</strain>
    </source>
</reference>
<gene>
    <name evidence="1" type="ORF">J3U87_29560</name>
</gene>
<dbReference type="AlphaFoldDB" id="A0A8A4TLI7"/>
<organism evidence="1 2">
    <name type="scientific">Sulfidibacter corallicola</name>
    <dbReference type="NCBI Taxonomy" id="2818388"/>
    <lineage>
        <taxon>Bacteria</taxon>
        <taxon>Pseudomonadati</taxon>
        <taxon>Acidobacteriota</taxon>
        <taxon>Holophagae</taxon>
        <taxon>Acanthopleuribacterales</taxon>
        <taxon>Acanthopleuribacteraceae</taxon>
        <taxon>Sulfidibacter</taxon>
    </lineage>
</organism>
<dbReference type="RefSeq" id="WP_237379382.1">
    <property type="nucleotide sequence ID" value="NZ_CP071793.1"/>
</dbReference>
<proteinExistence type="predicted"/>
<evidence type="ECO:0000313" key="1">
    <source>
        <dbReference type="EMBL" id="QTD49751.1"/>
    </source>
</evidence>
<keyword evidence="2" id="KW-1185">Reference proteome</keyword>
<protein>
    <recommendedName>
        <fullName evidence="3">Transposase DDE domain-containing protein</fullName>
    </recommendedName>
</protein>
<evidence type="ECO:0008006" key="3">
    <source>
        <dbReference type="Google" id="ProtNLM"/>
    </source>
</evidence>
<dbReference type="EMBL" id="CP071793">
    <property type="protein sequence ID" value="QTD49751.1"/>
    <property type="molecule type" value="Genomic_DNA"/>
</dbReference>